<dbReference type="EMBL" id="AF281817">
    <property type="protein sequence ID" value="AAK57032.1"/>
    <property type="molecule type" value="Genomic_DNA"/>
</dbReference>
<proteinExistence type="predicted"/>
<dbReference type="KEGG" id="vg:921204"/>
<dbReference type="Proteomes" id="UP000137095">
    <property type="component" value="Segment"/>
</dbReference>
<organismHost>
    <name type="scientific">Tupaia belangeri</name>
    <name type="common">Common tree shrew</name>
    <name type="synonym">Tupaia glis belangeri</name>
    <dbReference type="NCBI Taxonomy" id="37347"/>
</organismHost>
<organism evidence="1 2">
    <name type="scientific">Tupaiid herpesvirus 1 (strain 1)</name>
    <name type="common">TuHV-1</name>
    <name type="synonym">Herpesvirus tupaia (strain 1)</name>
    <dbReference type="NCBI Taxonomy" id="10397"/>
    <lineage>
        <taxon>Viruses</taxon>
        <taxon>Duplodnaviria</taxon>
        <taxon>Heunggongvirae</taxon>
        <taxon>Peploviricota</taxon>
        <taxon>Herviviricetes</taxon>
        <taxon>Herpesvirales</taxon>
        <taxon>Orthoherpesviridae</taxon>
        <taxon>Betaherpesvirinae</taxon>
        <taxon>Quwivirus</taxon>
        <taxon>Quwivirus tupaiidbeta1</taxon>
    </lineage>
</organism>
<evidence type="ECO:0000313" key="2">
    <source>
        <dbReference type="Proteomes" id="UP000137095"/>
    </source>
</evidence>
<protein>
    <submittedName>
        <fullName evidence="1">T8</fullName>
    </submittedName>
</protein>
<sequence>MGLGAGFARGSGRGLAAGGRRRWRAPVPLPLPLLVPWLLLQLGGTGHGRDLGSGALYVLNLGDVSNFTCPFQTPGPIRAVGWLYCTEWRAAACRVAWSLATNAPPAWRRVSVPDRLGQPGRVSAELRVREPPPNTCGIRNVTTSLSFPSSASDLGYYACFFVRGGGRARGARGEAPAVGSNEEPAAVGSSPAPDYFQSDDIDYIRFSVEITPTVGAKMISASGTLVVVSVPRLDELSTATVRWQVVDRACGCYLYRVFLGPRQSHKKTGEYVTQAKRSGDRVLYRLWVRAQETALDARLDFALLRDNATIVARTEIPVTVPAAAQSLPRWWTVLRYAYLTGPLGLYLLTPRTAALSETEIRVVSVLWTAVLLAWFR</sequence>
<accession>Q91TV5</accession>
<dbReference type="RefSeq" id="NP_116337.1">
    <property type="nucleotide sequence ID" value="NC_002794.1"/>
</dbReference>
<dbReference type="GeneID" id="921204"/>
<evidence type="ECO:0000313" key="1">
    <source>
        <dbReference type="EMBL" id="AAK57032.1"/>
    </source>
</evidence>
<reference evidence="1 2" key="1">
    <citation type="journal article" date="2001" name="J. Virol.">
        <title>Analysis and characterization of the complete genome of tupaia (tree shrew) herpesvirus.</title>
        <authorList>
            <person name="Bahr U."/>
            <person name="Darai G."/>
        </authorList>
    </citation>
    <scope>NUCLEOTIDE SEQUENCE [LARGE SCALE GENOMIC DNA]</scope>
    <source>
        <strain evidence="1">2</strain>
    </source>
</reference>
<keyword evidence="2" id="KW-1185">Reference proteome</keyword>
<name>Q91TV5_TUHV1</name>